<dbReference type="Proteomes" id="UP000198211">
    <property type="component" value="Unassembled WGS sequence"/>
</dbReference>
<accession>A0A225VP30</accession>
<protein>
    <recommendedName>
        <fullName evidence="3">Helitron helicase</fullName>
    </recommendedName>
</protein>
<evidence type="ECO:0008006" key="3">
    <source>
        <dbReference type="Google" id="ProtNLM"/>
    </source>
</evidence>
<gene>
    <name evidence="1" type="ORF">PHMEG_00021069</name>
</gene>
<sequence length="348" mass="39157">MAGSFTTEQQARMRQMHLVHRQVVEDLLAFYCEHNVLYENVPVDSSDLAVEIVEDDLICEAIDAEVDANDVDTESDRVGSTVELGDVDGETDLVEHRVVFIADDREVTHKAHQLLLFNRLASNKNLLFARMSPTFSVWKRAPERAATDSGFARSLCPSLQPIEFPTIRRGRAVHTGEFRSHYCTTHVLARRTQCQRDPVGFKCYSAITEASLIDALRKKERNRQGRTTPVHDDNSSASDFLRTVELSSGVIWGSDSERAQCRRRAFVYQARYGLPALFVTLTPNITGSFVMVHYTGISTVDTLFDANLAQLPRRSALHSAGLRNDVAFSRLFMHNMDAVMCSVFLPSR</sequence>
<evidence type="ECO:0000313" key="2">
    <source>
        <dbReference type="Proteomes" id="UP000198211"/>
    </source>
</evidence>
<dbReference type="AlphaFoldDB" id="A0A225VP30"/>
<keyword evidence="2" id="KW-1185">Reference proteome</keyword>
<reference evidence="2" key="1">
    <citation type="submission" date="2017-03" db="EMBL/GenBank/DDBJ databases">
        <title>Phytopthora megakarya and P. palmivora, two closely related causual agents of cacao black pod achieved similar genome size and gene model numbers by different mechanisms.</title>
        <authorList>
            <person name="Ali S."/>
            <person name="Shao J."/>
            <person name="Larry D.J."/>
            <person name="Kronmiller B."/>
            <person name="Shen D."/>
            <person name="Strem M.D."/>
            <person name="Melnick R.L."/>
            <person name="Guiltinan M.J."/>
            <person name="Tyler B.M."/>
            <person name="Meinhardt L.W."/>
            <person name="Bailey B.A."/>
        </authorList>
    </citation>
    <scope>NUCLEOTIDE SEQUENCE [LARGE SCALE GENOMIC DNA]</scope>
    <source>
        <strain evidence="2">zdho120</strain>
    </source>
</reference>
<evidence type="ECO:0000313" key="1">
    <source>
        <dbReference type="EMBL" id="OWZ06648.1"/>
    </source>
</evidence>
<organism evidence="1 2">
    <name type="scientific">Phytophthora megakarya</name>
    <dbReference type="NCBI Taxonomy" id="4795"/>
    <lineage>
        <taxon>Eukaryota</taxon>
        <taxon>Sar</taxon>
        <taxon>Stramenopiles</taxon>
        <taxon>Oomycota</taxon>
        <taxon>Peronosporomycetes</taxon>
        <taxon>Peronosporales</taxon>
        <taxon>Peronosporaceae</taxon>
        <taxon>Phytophthora</taxon>
    </lineage>
</organism>
<dbReference type="OrthoDB" id="124644at2759"/>
<name>A0A225VP30_9STRA</name>
<proteinExistence type="predicted"/>
<dbReference type="EMBL" id="NBNE01003872">
    <property type="protein sequence ID" value="OWZ06648.1"/>
    <property type="molecule type" value="Genomic_DNA"/>
</dbReference>
<comment type="caution">
    <text evidence="1">The sequence shown here is derived from an EMBL/GenBank/DDBJ whole genome shotgun (WGS) entry which is preliminary data.</text>
</comment>